<dbReference type="PANTHER" id="PTHR11265">
    <property type="entry name" value="S-ADENOSYL-METHYLTRANSFERASE MRAW"/>
    <property type="match status" value="1"/>
</dbReference>
<dbReference type="Proteomes" id="UP000217343">
    <property type="component" value="Chromosome"/>
</dbReference>
<feature type="binding site" evidence="6">
    <location>
        <begin position="36"/>
        <end position="38"/>
    </location>
    <ligand>
        <name>S-adenosyl-L-methionine</name>
        <dbReference type="ChEBI" id="CHEBI:59789"/>
    </ligand>
</feature>
<proteinExistence type="inferred from homology"/>
<dbReference type="AlphaFoldDB" id="A0A250K170"/>
<dbReference type="InterPro" id="IPR002903">
    <property type="entry name" value="RsmH"/>
</dbReference>
<comment type="similarity">
    <text evidence="1 6">Belongs to the methyltransferase superfamily. RsmH family.</text>
</comment>
<feature type="binding site" evidence="6">
    <location>
        <position position="105"/>
    </location>
    <ligand>
        <name>S-adenosyl-L-methionine</name>
        <dbReference type="ChEBI" id="CHEBI:59789"/>
    </ligand>
</feature>
<dbReference type="RefSeq" id="WP_095960200.1">
    <property type="nucleotide sequence ID" value="NZ_CP022203.1"/>
</dbReference>
<comment type="function">
    <text evidence="6">Specifically methylates the N4 position of cytidine in position 1402 (C1402) of 16S rRNA.</text>
</comment>
<dbReference type="PANTHER" id="PTHR11265:SF0">
    <property type="entry name" value="12S RRNA N4-METHYLCYTIDINE METHYLTRANSFERASE"/>
    <property type="match status" value="1"/>
</dbReference>
<dbReference type="EC" id="2.1.1.199" evidence="6"/>
<dbReference type="HAMAP" id="MF_01007">
    <property type="entry name" value="16SrRNA_methyltr_H"/>
    <property type="match status" value="1"/>
</dbReference>
<dbReference type="KEGG" id="mmas:MYMAC_005407"/>
<dbReference type="InterPro" id="IPR023397">
    <property type="entry name" value="SAM-dep_MeTrfase_MraW_recog"/>
</dbReference>
<dbReference type="Pfam" id="PF01795">
    <property type="entry name" value="Methyltransf_5"/>
    <property type="match status" value="1"/>
</dbReference>
<dbReference type="GO" id="GO:0071424">
    <property type="term" value="F:rRNA (cytosine-N4-)-methyltransferase activity"/>
    <property type="evidence" value="ECO:0007669"/>
    <property type="project" value="UniProtKB-UniRule"/>
</dbReference>
<dbReference type="PIRSF" id="PIRSF004486">
    <property type="entry name" value="MraW"/>
    <property type="match status" value="1"/>
</dbReference>
<feature type="binding site" evidence="6">
    <location>
        <position position="98"/>
    </location>
    <ligand>
        <name>S-adenosyl-L-methionine</name>
        <dbReference type="ChEBI" id="CHEBI:59789"/>
    </ligand>
</feature>
<evidence type="ECO:0000256" key="6">
    <source>
        <dbReference type="HAMAP-Rule" id="MF_01007"/>
    </source>
</evidence>
<reference evidence="7 8" key="1">
    <citation type="submission" date="2017-06" db="EMBL/GenBank/DDBJ databases">
        <title>Sequencing and comparative analysis of myxobacterial genomes.</title>
        <authorList>
            <person name="Rupp O."/>
            <person name="Goesmann A."/>
            <person name="Sogaard-Andersen L."/>
        </authorList>
    </citation>
    <scope>NUCLEOTIDE SEQUENCE [LARGE SCALE GENOMIC DNA]</scope>
    <source>
        <strain evidence="7 8">DSM 14697</strain>
    </source>
</reference>
<organism evidence="7 8">
    <name type="scientific">Corallococcus macrosporus DSM 14697</name>
    <dbReference type="NCBI Taxonomy" id="1189310"/>
    <lineage>
        <taxon>Bacteria</taxon>
        <taxon>Pseudomonadati</taxon>
        <taxon>Myxococcota</taxon>
        <taxon>Myxococcia</taxon>
        <taxon>Myxococcales</taxon>
        <taxon>Cystobacterineae</taxon>
        <taxon>Myxococcaceae</taxon>
        <taxon>Corallococcus</taxon>
    </lineage>
</organism>
<sequence length="304" mass="32199">MAALDFQHQTVLLREAVELLRPADGRVIIDGTLGGGGHSEALLASGATVVGVDRDPVALAAATSRLGANPRFQGRAGNFAELPRVAADLLPVDGVLVDLGVSSPQLDVAERGFSFNKDGPLDMRMGPDGPTAAELIAETDERELVRILKDYGEEPFARPIARELKKALPTRTLEAAEVVKRAVPRKAWPHRIHVATRTFQALRMAVNGELEALDALLAAIPGLLKVGGRAAVIAFHSLEDRKVKEAFRALAGGCTCPPGLPVCVCSGVGDFALVTKKAVAASEAEVEANPRSRSAHLRVVEKVR</sequence>
<name>A0A250K170_9BACT</name>
<dbReference type="Gene3D" id="1.10.150.170">
    <property type="entry name" value="Putative methyltransferase TM0872, insert domain"/>
    <property type="match status" value="1"/>
</dbReference>
<keyword evidence="3 6" id="KW-0489">Methyltransferase</keyword>
<evidence type="ECO:0000256" key="1">
    <source>
        <dbReference type="ARBA" id="ARBA00010396"/>
    </source>
</evidence>
<feature type="binding site" evidence="6">
    <location>
        <position position="79"/>
    </location>
    <ligand>
        <name>S-adenosyl-L-methionine</name>
        <dbReference type="ChEBI" id="CHEBI:59789"/>
    </ligand>
</feature>
<keyword evidence="4 6" id="KW-0808">Transferase</keyword>
<protein>
    <recommendedName>
        <fullName evidence="6">Ribosomal RNA small subunit methyltransferase H</fullName>
        <ecNumber evidence="6">2.1.1.199</ecNumber>
    </recommendedName>
    <alternativeName>
        <fullName evidence="6">16S rRNA m(4)C1402 methyltransferase</fullName>
    </alternativeName>
    <alternativeName>
        <fullName evidence="6">rRNA (cytosine-N(4)-)-methyltransferase RsmH</fullName>
    </alternativeName>
</protein>
<evidence type="ECO:0000256" key="5">
    <source>
        <dbReference type="ARBA" id="ARBA00022691"/>
    </source>
</evidence>
<dbReference type="OrthoDB" id="9806637at2"/>
<evidence type="ECO:0000256" key="3">
    <source>
        <dbReference type="ARBA" id="ARBA00022603"/>
    </source>
</evidence>
<keyword evidence="6" id="KW-0963">Cytoplasm</keyword>
<dbReference type="SUPFAM" id="SSF81799">
    <property type="entry name" value="Putative methyltransferase TM0872, insert domain"/>
    <property type="match status" value="1"/>
</dbReference>
<dbReference type="NCBIfam" id="TIGR00006">
    <property type="entry name" value="16S rRNA (cytosine(1402)-N(4))-methyltransferase RsmH"/>
    <property type="match status" value="1"/>
</dbReference>
<keyword evidence="8" id="KW-1185">Reference proteome</keyword>
<evidence type="ECO:0000256" key="2">
    <source>
        <dbReference type="ARBA" id="ARBA00022552"/>
    </source>
</evidence>
<gene>
    <name evidence="6" type="primary">rsmH</name>
    <name evidence="7" type="ORF">MYMAC_005407</name>
</gene>
<dbReference type="GO" id="GO:0070475">
    <property type="term" value="P:rRNA base methylation"/>
    <property type="evidence" value="ECO:0007669"/>
    <property type="project" value="UniProtKB-UniRule"/>
</dbReference>
<evidence type="ECO:0000313" key="7">
    <source>
        <dbReference type="EMBL" id="ATB49753.1"/>
    </source>
</evidence>
<dbReference type="Gene3D" id="3.40.50.150">
    <property type="entry name" value="Vaccinia Virus protein VP39"/>
    <property type="match status" value="1"/>
</dbReference>
<keyword evidence="2 6" id="KW-0698">rRNA processing</keyword>
<feature type="binding site" evidence="6">
    <location>
        <position position="53"/>
    </location>
    <ligand>
        <name>S-adenosyl-L-methionine</name>
        <dbReference type="ChEBI" id="CHEBI:59789"/>
    </ligand>
</feature>
<dbReference type="GO" id="GO:0005737">
    <property type="term" value="C:cytoplasm"/>
    <property type="evidence" value="ECO:0007669"/>
    <property type="project" value="UniProtKB-SubCell"/>
</dbReference>
<evidence type="ECO:0000313" key="8">
    <source>
        <dbReference type="Proteomes" id="UP000217343"/>
    </source>
</evidence>
<comment type="subcellular location">
    <subcellularLocation>
        <location evidence="6">Cytoplasm</location>
    </subcellularLocation>
</comment>
<dbReference type="SUPFAM" id="SSF53335">
    <property type="entry name" value="S-adenosyl-L-methionine-dependent methyltransferases"/>
    <property type="match status" value="1"/>
</dbReference>
<dbReference type="EMBL" id="CP022203">
    <property type="protein sequence ID" value="ATB49753.1"/>
    <property type="molecule type" value="Genomic_DNA"/>
</dbReference>
<accession>A0A250K170</accession>
<evidence type="ECO:0000256" key="4">
    <source>
        <dbReference type="ARBA" id="ARBA00022679"/>
    </source>
</evidence>
<dbReference type="InterPro" id="IPR029063">
    <property type="entry name" value="SAM-dependent_MTases_sf"/>
</dbReference>
<comment type="catalytic activity">
    <reaction evidence="6">
        <text>cytidine(1402) in 16S rRNA + S-adenosyl-L-methionine = N(4)-methylcytidine(1402) in 16S rRNA + S-adenosyl-L-homocysteine + H(+)</text>
        <dbReference type="Rhea" id="RHEA:42928"/>
        <dbReference type="Rhea" id="RHEA-COMP:10286"/>
        <dbReference type="Rhea" id="RHEA-COMP:10287"/>
        <dbReference type="ChEBI" id="CHEBI:15378"/>
        <dbReference type="ChEBI" id="CHEBI:57856"/>
        <dbReference type="ChEBI" id="CHEBI:59789"/>
        <dbReference type="ChEBI" id="CHEBI:74506"/>
        <dbReference type="ChEBI" id="CHEBI:82748"/>
        <dbReference type="EC" id="2.1.1.199"/>
    </reaction>
</comment>
<keyword evidence="5 6" id="KW-0949">S-adenosyl-L-methionine</keyword>